<dbReference type="Proteomes" id="UP001190700">
    <property type="component" value="Unassembled WGS sequence"/>
</dbReference>
<evidence type="ECO:0000259" key="2">
    <source>
        <dbReference type="PROSITE" id="PS51253"/>
    </source>
</evidence>
<dbReference type="Pfam" id="PF03221">
    <property type="entry name" value="HTH_Tnp_Tc5"/>
    <property type="match status" value="1"/>
</dbReference>
<evidence type="ECO:0000313" key="3">
    <source>
        <dbReference type="EMBL" id="KAK3257003.1"/>
    </source>
</evidence>
<comment type="caution">
    <text evidence="3">The sequence shown here is derived from an EMBL/GenBank/DDBJ whole genome shotgun (WGS) entry which is preliminary data.</text>
</comment>
<sequence>MHLRVLPVHDLSPSSLSSAYQVQASKRVREHPVIQQSAAELSTDSVLLREPIELGNASDIDWRVKPLFTITTWGRVQVKLDVRRAKRAGGATHRQPHSLLKKLRVVSRAKRYKEEHHSHPISAAAFISQVDVSLVSRWLAKEDGLLLRLQNVKNKPLGRGRYPKIEDRLLKDFHAARKKGLRIGRRWLKTKARIIAKKVYPGRYFRAASSWCTNWLRRNSLSCRKKTNKKSKSTEERLPKIRRWHARLRRRLQCLVRMIGLDEHRKHQQPRQTICFRGTGIRISSAERAAYDKRVRVVFQAKAYYNDEMCAEWATTDFNSQVDAVRRKVVFSDNLSGQTTEAWVNAKRLEREQHRQSPVAH</sequence>
<reference evidence="3 4" key="1">
    <citation type="journal article" date="2015" name="Genome Biol. Evol.">
        <title>Comparative Genomics of a Bacterivorous Green Alga Reveals Evolutionary Causalities and Consequences of Phago-Mixotrophic Mode of Nutrition.</title>
        <authorList>
            <person name="Burns J.A."/>
            <person name="Paasch A."/>
            <person name="Narechania A."/>
            <person name="Kim E."/>
        </authorList>
    </citation>
    <scope>NUCLEOTIDE SEQUENCE [LARGE SCALE GENOMIC DNA]</scope>
    <source>
        <strain evidence="3 4">PLY_AMNH</strain>
    </source>
</reference>
<keyword evidence="4" id="KW-1185">Reference proteome</keyword>
<dbReference type="Gene3D" id="1.10.10.60">
    <property type="entry name" value="Homeodomain-like"/>
    <property type="match status" value="1"/>
</dbReference>
<protein>
    <recommendedName>
        <fullName evidence="2">HTH CENPB-type domain-containing protein</fullName>
    </recommendedName>
</protein>
<dbReference type="PROSITE" id="PS51253">
    <property type="entry name" value="HTH_CENPB"/>
    <property type="match status" value="1"/>
</dbReference>
<dbReference type="InterPro" id="IPR009057">
    <property type="entry name" value="Homeodomain-like_sf"/>
</dbReference>
<evidence type="ECO:0000313" key="4">
    <source>
        <dbReference type="Proteomes" id="UP001190700"/>
    </source>
</evidence>
<dbReference type="InterPro" id="IPR006600">
    <property type="entry name" value="HTH_CenpB_DNA-bd_dom"/>
</dbReference>
<dbReference type="GO" id="GO:0003677">
    <property type="term" value="F:DNA binding"/>
    <property type="evidence" value="ECO:0007669"/>
    <property type="project" value="UniProtKB-KW"/>
</dbReference>
<feature type="domain" description="HTH CENPB-type" evidence="2">
    <location>
        <begin position="153"/>
        <end position="225"/>
    </location>
</feature>
<name>A0AAE0FC76_9CHLO</name>
<organism evidence="3 4">
    <name type="scientific">Cymbomonas tetramitiformis</name>
    <dbReference type="NCBI Taxonomy" id="36881"/>
    <lineage>
        <taxon>Eukaryota</taxon>
        <taxon>Viridiplantae</taxon>
        <taxon>Chlorophyta</taxon>
        <taxon>Pyramimonadophyceae</taxon>
        <taxon>Pyramimonadales</taxon>
        <taxon>Pyramimonadaceae</taxon>
        <taxon>Cymbomonas</taxon>
    </lineage>
</organism>
<dbReference type="AlphaFoldDB" id="A0AAE0FC76"/>
<dbReference type="SMART" id="SM00674">
    <property type="entry name" value="CENPB"/>
    <property type="match status" value="1"/>
</dbReference>
<accession>A0AAE0FC76</accession>
<dbReference type="EMBL" id="LGRX02021149">
    <property type="protein sequence ID" value="KAK3257003.1"/>
    <property type="molecule type" value="Genomic_DNA"/>
</dbReference>
<keyword evidence="1" id="KW-0238">DNA-binding</keyword>
<dbReference type="SUPFAM" id="SSF46689">
    <property type="entry name" value="Homeodomain-like"/>
    <property type="match status" value="1"/>
</dbReference>
<evidence type="ECO:0000256" key="1">
    <source>
        <dbReference type="ARBA" id="ARBA00023125"/>
    </source>
</evidence>
<proteinExistence type="predicted"/>
<gene>
    <name evidence="3" type="ORF">CYMTET_33893</name>
</gene>